<evidence type="ECO:0000313" key="2">
    <source>
        <dbReference type="EMBL" id="BAM80336.1"/>
    </source>
</evidence>
<dbReference type="eggNOG" id="ENOG502QUSF">
    <property type="taxonomic scope" value="Eukaryota"/>
</dbReference>
<dbReference type="AlphaFoldDB" id="M1URV1"/>
<evidence type="ECO:0000256" key="1">
    <source>
        <dbReference type="PIRSR" id="PIRSR610708-1"/>
    </source>
</evidence>
<dbReference type="KEGG" id="cme:CYME_CMJ222C"/>
<dbReference type="InterPro" id="IPR052419">
    <property type="entry name" value="5_3-deoxyribonucleotidase-like"/>
</dbReference>
<dbReference type="InterPro" id="IPR023214">
    <property type="entry name" value="HAD_sf"/>
</dbReference>
<keyword evidence="3" id="KW-1185">Reference proteome</keyword>
<dbReference type="SUPFAM" id="SSF56784">
    <property type="entry name" value="HAD-like"/>
    <property type="match status" value="1"/>
</dbReference>
<dbReference type="HOGENOM" id="CLU_995185_0_0_1"/>
<protein>
    <submittedName>
        <fullName evidence="2">Uncharacterized protein</fullName>
    </submittedName>
</protein>
<dbReference type="Gene3D" id="3.40.50.1000">
    <property type="entry name" value="HAD superfamily/HAD-like"/>
    <property type="match status" value="1"/>
</dbReference>
<proteinExistence type="predicted"/>
<dbReference type="GO" id="GO:0008253">
    <property type="term" value="F:5'-nucleotidase activity"/>
    <property type="evidence" value="ECO:0007669"/>
    <property type="project" value="InterPro"/>
</dbReference>
<dbReference type="OrthoDB" id="10248475at2759"/>
<dbReference type="EMBL" id="AP006492">
    <property type="protein sequence ID" value="BAM80336.1"/>
    <property type="molecule type" value="Genomic_DNA"/>
</dbReference>
<feature type="active site" description="Proton donor" evidence="1">
    <location>
        <position position="70"/>
    </location>
</feature>
<reference evidence="2 3" key="2">
    <citation type="journal article" date="2007" name="BMC Biol.">
        <title>A 100%-complete sequence reveals unusually simple genomic features in the hot-spring red alga Cyanidioschyzon merolae.</title>
        <authorList>
            <person name="Nozaki H."/>
            <person name="Takano H."/>
            <person name="Misumi O."/>
            <person name="Terasawa K."/>
            <person name="Matsuzaki M."/>
            <person name="Maruyama S."/>
            <person name="Nishida K."/>
            <person name="Yagisawa F."/>
            <person name="Yoshida Y."/>
            <person name="Fujiwara T."/>
            <person name="Takio S."/>
            <person name="Tamura K."/>
            <person name="Chung S.J."/>
            <person name="Nakamura S."/>
            <person name="Kuroiwa H."/>
            <person name="Tanaka K."/>
            <person name="Sato N."/>
            <person name="Kuroiwa T."/>
        </authorList>
    </citation>
    <scope>NUCLEOTIDE SEQUENCE [LARGE SCALE GENOMIC DNA]</scope>
    <source>
        <strain evidence="2 3">10D</strain>
    </source>
</reference>
<accession>M1URV1</accession>
<gene>
    <name evidence="2" type="ORF">CYME_CMJ222C</name>
</gene>
<dbReference type="PANTHER" id="PTHR35134">
    <property type="entry name" value="NUCLEOTIDASE YQFW-RELATED"/>
    <property type="match status" value="1"/>
</dbReference>
<dbReference type="Proteomes" id="UP000007014">
    <property type="component" value="Chromosome 10"/>
</dbReference>
<dbReference type="OMA" id="DSTECLC"/>
<name>M1URV1_CYAM1</name>
<reference evidence="2 3" key="1">
    <citation type="journal article" date="2004" name="Nature">
        <title>Genome sequence of the ultrasmall unicellular red alga Cyanidioschyzon merolae 10D.</title>
        <authorList>
            <person name="Matsuzaki M."/>
            <person name="Misumi O."/>
            <person name="Shin-i T."/>
            <person name="Maruyama S."/>
            <person name="Takahara M."/>
            <person name="Miyagishima S."/>
            <person name="Mori T."/>
            <person name="Nishida K."/>
            <person name="Yagisawa F."/>
            <person name="Nishida K."/>
            <person name="Yoshida Y."/>
            <person name="Nishimura Y."/>
            <person name="Nakao S."/>
            <person name="Kobayashi T."/>
            <person name="Momoyama Y."/>
            <person name="Higashiyama T."/>
            <person name="Minoda A."/>
            <person name="Sano M."/>
            <person name="Nomoto H."/>
            <person name="Oishi K."/>
            <person name="Hayashi H."/>
            <person name="Ohta F."/>
            <person name="Nishizaka S."/>
            <person name="Haga S."/>
            <person name="Miura S."/>
            <person name="Morishita T."/>
            <person name="Kabeya Y."/>
            <person name="Terasawa K."/>
            <person name="Suzuki Y."/>
            <person name="Ishii Y."/>
            <person name="Asakawa S."/>
            <person name="Takano H."/>
            <person name="Ohta N."/>
            <person name="Kuroiwa H."/>
            <person name="Tanaka K."/>
            <person name="Shimizu N."/>
            <person name="Sugano S."/>
            <person name="Sato N."/>
            <person name="Nozaki H."/>
            <person name="Ogasawara N."/>
            <person name="Kohara Y."/>
            <person name="Kuroiwa T."/>
        </authorList>
    </citation>
    <scope>NUCLEOTIDE SEQUENCE [LARGE SCALE GENOMIC DNA]</scope>
    <source>
        <strain evidence="2 3">10D</strain>
    </source>
</reference>
<organism evidence="2 3">
    <name type="scientific">Cyanidioschyzon merolae (strain NIES-3377 / 10D)</name>
    <name type="common">Unicellular red alga</name>
    <dbReference type="NCBI Taxonomy" id="280699"/>
    <lineage>
        <taxon>Eukaryota</taxon>
        <taxon>Rhodophyta</taxon>
        <taxon>Bangiophyceae</taxon>
        <taxon>Cyanidiales</taxon>
        <taxon>Cyanidiaceae</taxon>
        <taxon>Cyanidioschyzon</taxon>
    </lineage>
</organism>
<dbReference type="InterPro" id="IPR010708">
    <property type="entry name" value="5'(3')-deoxyribonucleotidase"/>
</dbReference>
<dbReference type="STRING" id="280699.M1URV1"/>
<dbReference type="RefSeq" id="XP_005534943.1">
    <property type="nucleotide sequence ID" value="XM_005534886.1"/>
</dbReference>
<dbReference type="GO" id="GO:0009264">
    <property type="term" value="P:deoxyribonucleotide catabolic process"/>
    <property type="evidence" value="ECO:0007669"/>
    <property type="project" value="InterPro"/>
</dbReference>
<dbReference type="Gramene" id="CMJ222CT">
    <property type="protein sequence ID" value="CMJ222CT"/>
    <property type="gene ID" value="CMJ222C"/>
</dbReference>
<evidence type="ECO:0000313" key="3">
    <source>
        <dbReference type="Proteomes" id="UP000007014"/>
    </source>
</evidence>
<dbReference type="PANTHER" id="PTHR35134:SF2">
    <property type="entry name" value="NUCLEOTIDASE YQFW-RELATED"/>
    <property type="match status" value="1"/>
</dbReference>
<sequence length="280" mass="31481">MITGETEPACVEDASQLAEQRNGAPVMEAGCAAVPVEANATKRGYWRQRTLHSWFIGRKPQRTCIAVDIDEVLAFFVPELCAFHNKRYGTRLQATDFHSYRFAEVWGGTDTDAIRKVHEFFRTPAFQELQPIPGAKQVLQSRLARFRFVVVTSRQLVIEQETRAWLDKHFSGIFEAIYLGNQWALHPNGEHGTGVGSAAQEPQRLFANRRRKSQVCKACGAAVLIDDLPHNLLDCSENGVFGVLFDFQGQYGWSKSPAFESKDIAVVHSWEAVGELLDRL</sequence>
<feature type="active site" description="Nucleophile" evidence="1">
    <location>
        <position position="68"/>
    </location>
</feature>
<dbReference type="InterPro" id="IPR036412">
    <property type="entry name" value="HAD-like_sf"/>
</dbReference>
<dbReference type="Pfam" id="PF06941">
    <property type="entry name" value="NT5C"/>
    <property type="match status" value="1"/>
</dbReference>
<dbReference type="GeneID" id="16993921"/>